<reference evidence="2 3" key="1">
    <citation type="submission" date="2017-08" db="EMBL/GenBank/DDBJ databases">
        <authorList>
            <person name="Park S.-J."/>
            <person name="Kim H."/>
        </authorList>
    </citation>
    <scope>NUCLEOTIDE SEQUENCE [LARGE SCALE GENOMIC DNA]</scope>
    <source>
        <strain evidence="3">ye3</strain>
    </source>
</reference>
<dbReference type="Proteomes" id="UP000283474">
    <property type="component" value="Chromosome"/>
</dbReference>
<dbReference type="OrthoDB" id="9811352at2"/>
<sequence length="160" mass="17653">MNAPAYERAPDWTLDQWVNTKDDITLDSLRGKVVVLHAFQMLCPGCVSHGIPQAKAIHNAFPPDKLRVIGLHTVFEHHEAMALVSLKAFIHEYRIHFPVAIDQPAADGPIPVTMQAYRLQGTPSLILIDKVGNIRLHHFGQLDDLRAGAAIGQLLSEDVG</sequence>
<dbReference type="InterPro" id="IPR000866">
    <property type="entry name" value="AhpC/TSA"/>
</dbReference>
<dbReference type="InterPro" id="IPR013766">
    <property type="entry name" value="Thioredoxin_domain"/>
</dbReference>
<dbReference type="GO" id="GO:0016209">
    <property type="term" value="F:antioxidant activity"/>
    <property type="evidence" value="ECO:0007669"/>
    <property type="project" value="InterPro"/>
</dbReference>
<dbReference type="InterPro" id="IPR036249">
    <property type="entry name" value="Thioredoxin-like_sf"/>
</dbReference>
<dbReference type="Pfam" id="PF00578">
    <property type="entry name" value="AhpC-TSA"/>
    <property type="match status" value="1"/>
</dbReference>
<evidence type="ECO:0000313" key="2">
    <source>
        <dbReference type="EMBL" id="QAA93374.1"/>
    </source>
</evidence>
<gene>
    <name evidence="2" type="ORF">CKA81_05660</name>
</gene>
<dbReference type="SUPFAM" id="SSF52833">
    <property type="entry name" value="Thioredoxin-like"/>
    <property type="match status" value="1"/>
</dbReference>
<evidence type="ECO:0000313" key="3">
    <source>
        <dbReference type="Proteomes" id="UP000283474"/>
    </source>
</evidence>
<dbReference type="GO" id="GO:0016491">
    <property type="term" value="F:oxidoreductase activity"/>
    <property type="evidence" value="ECO:0007669"/>
    <property type="project" value="InterPro"/>
</dbReference>
<dbReference type="InterPro" id="IPR050553">
    <property type="entry name" value="Thioredoxin_ResA/DsbE_sf"/>
</dbReference>
<protein>
    <submittedName>
        <fullName evidence="2">Alkyl hydroperoxide reductase</fullName>
    </submittedName>
</protein>
<dbReference type="PANTHER" id="PTHR42852:SF13">
    <property type="entry name" value="PROTEIN DIPZ"/>
    <property type="match status" value="1"/>
</dbReference>
<dbReference type="EMBL" id="CP022987">
    <property type="protein sequence ID" value="QAA93374.1"/>
    <property type="molecule type" value="Genomic_DNA"/>
</dbReference>
<name>A0A410GAQ1_9BURK</name>
<dbReference type="PROSITE" id="PS51352">
    <property type="entry name" value="THIOREDOXIN_2"/>
    <property type="match status" value="1"/>
</dbReference>
<accession>A0A410GAQ1</accession>
<dbReference type="PANTHER" id="PTHR42852">
    <property type="entry name" value="THIOL:DISULFIDE INTERCHANGE PROTEIN DSBE"/>
    <property type="match status" value="1"/>
</dbReference>
<dbReference type="AlphaFoldDB" id="A0A410GAQ1"/>
<dbReference type="Gene3D" id="3.40.30.10">
    <property type="entry name" value="Glutaredoxin"/>
    <property type="match status" value="1"/>
</dbReference>
<proteinExistence type="predicted"/>
<dbReference type="RefSeq" id="WP_128354418.1">
    <property type="nucleotide sequence ID" value="NZ_CP022987.1"/>
</dbReference>
<feature type="domain" description="Thioredoxin" evidence="1">
    <location>
        <begin position="3"/>
        <end position="156"/>
    </location>
</feature>
<dbReference type="KEGG" id="pus:CKA81_05660"/>
<keyword evidence="3" id="KW-1185">Reference proteome</keyword>
<organism evidence="2 3">
    <name type="scientific">Pollutimonas thiosulfatoxidans</name>
    <dbReference type="NCBI Taxonomy" id="2028345"/>
    <lineage>
        <taxon>Bacteria</taxon>
        <taxon>Pseudomonadati</taxon>
        <taxon>Pseudomonadota</taxon>
        <taxon>Betaproteobacteria</taxon>
        <taxon>Burkholderiales</taxon>
        <taxon>Alcaligenaceae</taxon>
        <taxon>Pollutimonas</taxon>
    </lineage>
</organism>
<evidence type="ECO:0000259" key="1">
    <source>
        <dbReference type="PROSITE" id="PS51352"/>
    </source>
</evidence>